<dbReference type="SMART" id="SM00388">
    <property type="entry name" value="HisKA"/>
    <property type="match status" value="1"/>
</dbReference>
<evidence type="ECO:0000256" key="10">
    <source>
        <dbReference type="ARBA" id="ARBA00023136"/>
    </source>
</evidence>
<evidence type="ECO:0000256" key="3">
    <source>
        <dbReference type="ARBA" id="ARBA00012438"/>
    </source>
</evidence>
<dbReference type="Gene3D" id="1.10.287.130">
    <property type="match status" value="1"/>
</dbReference>
<comment type="catalytic activity">
    <reaction evidence="1">
        <text>ATP + protein L-histidine = ADP + protein N-phospho-L-histidine.</text>
        <dbReference type="EC" id="2.7.13.3"/>
    </reaction>
</comment>
<evidence type="ECO:0000256" key="1">
    <source>
        <dbReference type="ARBA" id="ARBA00000085"/>
    </source>
</evidence>
<organism evidence="14 15">
    <name type="scientific">Pseudaminobacter soli</name>
    <name type="common">ex Li et al. 2025</name>
    <dbReference type="NCBI Taxonomy" id="1295366"/>
    <lineage>
        <taxon>Bacteria</taxon>
        <taxon>Pseudomonadati</taxon>
        <taxon>Pseudomonadota</taxon>
        <taxon>Alphaproteobacteria</taxon>
        <taxon>Hyphomicrobiales</taxon>
        <taxon>Phyllobacteriaceae</taxon>
        <taxon>Pseudaminobacter</taxon>
    </lineage>
</organism>
<sequence length="452" mass="48291">MRRASLFRSTPFRLAVAFGSLFVLAFLSTGFIAYQIMKADLAAGLDSTARETWSVVAATYGGGDLEDLVSAVETYARLTKPEDRIFVLQDRAGKTLAGNFTMTSMPAGITTLPAGGLGLSGNASYRIVSGKVGDNWLAVGVSLAETDHLEKIALTSFGWALAIILAIAFAGSALLASRVQRRLDRIADTMVAVSNGRLDARIPLLGSGDDIDAVSSQINAALERLAALVEGMKQVSTDIAHDLKTPLNRLKLTIESAVDSNERGAPVADDLNEARAEVDRINETFDALLRIAQIEAGSRKARFAPVDLNDVAASIIEIYADVAEDDGKSLVIAGGYHPASPISGDRELLIQMFANLIENSIRHCGAGTRIDIKVENRGDKVVTEVADNGPGIPPAERERVFQRLYRIEKSRTTPGSGLGLSLVRAIADLHGAELSLEDNRPGLRVRIAFPAK</sequence>
<keyword evidence="15" id="KW-1185">Reference proteome</keyword>
<dbReference type="InterPro" id="IPR003661">
    <property type="entry name" value="HisK_dim/P_dom"/>
</dbReference>
<keyword evidence="8 11" id="KW-1133">Transmembrane helix</keyword>
<dbReference type="SUPFAM" id="SSF47384">
    <property type="entry name" value="Homodimeric domain of signal transducing histidine kinase"/>
    <property type="match status" value="1"/>
</dbReference>
<keyword evidence="7 14" id="KW-0418">Kinase</keyword>
<feature type="domain" description="Histidine kinase" evidence="12">
    <location>
        <begin position="238"/>
        <end position="452"/>
    </location>
</feature>
<comment type="caution">
    <text evidence="14">The sequence shown here is derived from an EMBL/GenBank/DDBJ whole genome shotgun (WGS) entry which is preliminary data.</text>
</comment>
<proteinExistence type="predicted"/>
<dbReference type="Gene3D" id="6.10.340.10">
    <property type="match status" value="1"/>
</dbReference>
<evidence type="ECO:0000256" key="6">
    <source>
        <dbReference type="ARBA" id="ARBA00022692"/>
    </source>
</evidence>
<dbReference type="Gene3D" id="3.30.565.10">
    <property type="entry name" value="Histidine kinase-like ATPase, C-terminal domain"/>
    <property type="match status" value="1"/>
</dbReference>
<keyword evidence="4" id="KW-0597">Phosphoprotein</keyword>
<feature type="transmembrane region" description="Helical" evidence="11">
    <location>
        <begin position="12"/>
        <end position="37"/>
    </location>
</feature>
<dbReference type="InterPro" id="IPR036890">
    <property type="entry name" value="HATPase_C_sf"/>
</dbReference>
<dbReference type="InterPro" id="IPR036097">
    <property type="entry name" value="HisK_dim/P_sf"/>
</dbReference>
<dbReference type="InterPro" id="IPR005467">
    <property type="entry name" value="His_kinase_dom"/>
</dbReference>
<evidence type="ECO:0000313" key="15">
    <source>
        <dbReference type="Proteomes" id="UP000240653"/>
    </source>
</evidence>
<keyword evidence="10 11" id="KW-0472">Membrane</keyword>
<dbReference type="PRINTS" id="PR00344">
    <property type="entry name" value="BCTRLSENSOR"/>
</dbReference>
<evidence type="ECO:0000256" key="11">
    <source>
        <dbReference type="SAM" id="Phobius"/>
    </source>
</evidence>
<dbReference type="SMART" id="SM00387">
    <property type="entry name" value="HATPase_c"/>
    <property type="match status" value="1"/>
</dbReference>
<dbReference type="SUPFAM" id="SSF55874">
    <property type="entry name" value="ATPase domain of HSP90 chaperone/DNA topoisomerase II/histidine kinase"/>
    <property type="match status" value="1"/>
</dbReference>
<dbReference type="PROSITE" id="PS50885">
    <property type="entry name" value="HAMP"/>
    <property type="match status" value="1"/>
</dbReference>
<feature type="domain" description="HAMP" evidence="13">
    <location>
        <begin position="177"/>
        <end position="230"/>
    </location>
</feature>
<dbReference type="InterPro" id="IPR050428">
    <property type="entry name" value="TCS_sensor_his_kinase"/>
</dbReference>
<evidence type="ECO:0000256" key="4">
    <source>
        <dbReference type="ARBA" id="ARBA00022553"/>
    </source>
</evidence>
<dbReference type="EMBL" id="PXYL01000026">
    <property type="protein sequence ID" value="PSJ54358.1"/>
    <property type="molecule type" value="Genomic_DNA"/>
</dbReference>
<evidence type="ECO:0000256" key="9">
    <source>
        <dbReference type="ARBA" id="ARBA00023012"/>
    </source>
</evidence>
<accession>A0A2P7RVW5</accession>
<feature type="transmembrane region" description="Helical" evidence="11">
    <location>
        <begin position="157"/>
        <end position="176"/>
    </location>
</feature>
<protein>
    <recommendedName>
        <fullName evidence="3">histidine kinase</fullName>
        <ecNumber evidence="3">2.7.13.3</ecNumber>
    </recommendedName>
</protein>
<dbReference type="RefSeq" id="WP_106727158.1">
    <property type="nucleotide sequence ID" value="NZ_PXYL01000026.1"/>
</dbReference>
<name>A0A2P7RVW5_9HYPH</name>
<evidence type="ECO:0000256" key="5">
    <source>
        <dbReference type="ARBA" id="ARBA00022679"/>
    </source>
</evidence>
<keyword evidence="9" id="KW-0902">Two-component regulatory system</keyword>
<evidence type="ECO:0000256" key="7">
    <source>
        <dbReference type="ARBA" id="ARBA00022777"/>
    </source>
</evidence>
<dbReference type="InterPro" id="IPR004358">
    <property type="entry name" value="Sig_transdc_His_kin-like_C"/>
</dbReference>
<evidence type="ECO:0000256" key="8">
    <source>
        <dbReference type="ARBA" id="ARBA00022989"/>
    </source>
</evidence>
<dbReference type="CDD" id="cd00082">
    <property type="entry name" value="HisKA"/>
    <property type="match status" value="1"/>
</dbReference>
<gene>
    <name evidence="14" type="ORF">C7I85_27310</name>
</gene>
<dbReference type="PANTHER" id="PTHR45436:SF8">
    <property type="entry name" value="HISTIDINE KINASE"/>
    <property type="match status" value="1"/>
</dbReference>
<evidence type="ECO:0000256" key="2">
    <source>
        <dbReference type="ARBA" id="ARBA00004370"/>
    </source>
</evidence>
<dbReference type="SMART" id="SM00304">
    <property type="entry name" value="HAMP"/>
    <property type="match status" value="1"/>
</dbReference>
<dbReference type="EC" id="2.7.13.3" evidence="3"/>
<dbReference type="PROSITE" id="PS50109">
    <property type="entry name" value="HIS_KIN"/>
    <property type="match status" value="1"/>
</dbReference>
<dbReference type="GO" id="GO:0000155">
    <property type="term" value="F:phosphorelay sensor kinase activity"/>
    <property type="evidence" value="ECO:0007669"/>
    <property type="project" value="InterPro"/>
</dbReference>
<dbReference type="InterPro" id="IPR003594">
    <property type="entry name" value="HATPase_dom"/>
</dbReference>
<evidence type="ECO:0000313" key="14">
    <source>
        <dbReference type="EMBL" id="PSJ54358.1"/>
    </source>
</evidence>
<evidence type="ECO:0000259" key="12">
    <source>
        <dbReference type="PROSITE" id="PS50109"/>
    </source>
</evidence>
<dbReference type="Pfam" id="PF00672">
    <property type="entry name" value="HAMP"/>
    <property type="match status" value="1"/>
</dbReference>
<dbReference type="AlphaFoldDB" id="A0A2P7RVW5"/>
<dbReference type="SUPFAM" id="SSF158472">
    <property type="entry name" value="HAMP domain-like"/>
    <property type="match status" value="1"/>
</dbReference>
<keyword evidence="5" id="KW-0808">Transferase</keyword>
<dbReference type="GO" id="GO:0005886">
    <property type="term" value="C:plasma membrane"/>
    <property type="evidence" value="ECO:0007669"/>
    <property type="project" value="TreeGrafter"/>
</dbReference>
<keyword evidence="6 11" id="KW-0812">Transmembrane</keyword>
<dbReference type="PANTHER" id="PTHR45436">
    <property type="entry name" value="SENSOR HISTIDINE KINASE YKOH"/>
    <property type="match status" value="1"/>
</dbReference>
<reference evidence="14 15" key="1">
    <citation type="submission" date="2018-03" db="EMBL/GenBank/DDBJ databases">
        <title>The draft genome of Mesorhizobium soli JCM 19897.</title>
        <authorList>
            <person name="Li L."/>
            <person name="Liu L."/>
            <person name="Liang L."/>
            <person name="Wang T."/>
            <person name="Zhang X."/>
        </authorList>
    </citation>
    <scope>NUCLEOTIDE SEQUENCE [LARGE SCALE GENOMIC DNA]</scope>
    <source>
        <strain evidence="14 15">JCM 19897</strain>
    </source>
</reference>
<dbReference type="InterPro" id="IPR003660">
    <property type="entry name" value="HAMP_dom"/>
</dbReference>
<dbReference type="Proteomes" id="UP000240653">
    <property type="component" value="Unassembled WGS sequence"/>
</dbReference>
<dbReference type="Pfam" id="PF00512">
    <property type="entry name" value="HisKA"/>
    <property type="match status" value="1"/>
</dbReference>
<dbReference type="OrthoDB" id="9815202at2"/>
<evidence type="ECO:0000259" key="13">
    <source>
        <dbReference type="PROSITE" id="PS50885"/>
    </source>
</evidence>
<comment type="subcellular location">
    <subcellularLocation>
        <location evidence="2">Membrane</location>
    </subcellularLocation>
</comment>
<dbReference type="Pfam" id="PF02518">
    <property type="entry name" value="HATPase_c"/>
    <property type="match status" value="1"/>
</dbReference>